<dbReference type="Proteomes" id="UP000796761">
    <property type="component" value="Unassembled WGS sequence"/>
</dbReference>
<name>A0A8K1LG80_9PASS</name>
<evidence type="ECO:0000313" key="1">
    <source>
        <dbReference type="EMBL" id="TRZ12829.1"/>
    </source>
</evidence>
<dbReference type="AlphaFoldDB" id="A0A8K1LG80"/>
<keyword evidence="2" id="KW-1185">Reference proteome</keyword>
<gene>
    <name evidence="1" type="ORF">HGM15179_014285</name>
</gene>
<proteinExistence type="predicted"/>
<reference evidence="1" key="1">
    <citation type="submission" date="2019-04" db="EMBL/GenBank/DDBJ databases">
        <title>Genome assembly of Zosterops borbonicus 15179.</title>
        <authorList>
            <person name="Leroy T."/>
            <person name="Anselmetti Y."/>
            <person name="Tilak M.-K."/>
            <person name="Nabholz B."/>
        </authorList>
    </citation>
    <scope>NUCLEOTIDE SEQUENCE</scope>
    <source>
        <strain evidence="1">HGM_15179</strain>
        <tissue evidence="1">Muscle</tissue>
    </source>
</reference>
<organism evidence="1 2">
    <name type="scientific">Zosterops borbonicus</name>
    <dbReference type="NCBI Taxonomy" id="364589"/>
    <lineage>
        <taxon>Eukaryota</taxon>
        <taxon>Metazoa</taxon>
        <taxon>Chordata</taxon>
        <taxon>Craniata</taxon>
        <taxon>Vertebrata</taxon>
        <taxon>Euteleostomi</taxon>
        <taxon>Archelosauria</taxon>
        <taxon>Archosauria</taxon>
        <taxon>Dinosauria</taxon>
        <taxon>Saurischia</taxon>
        <taxon>Theropoda</taxon>
        <taxon>Coelurosauria</taxon>
        <taxon>Aves</taxon>
        <taxon>Neognathae</taxon>
        <taxon>Neoaves</taxon>
        <taxon>Telluraves</taxon>
        <taxon>Australaves</taxon>
        <taxon>Passeriformes</taxon>
        <taxon>Sylvioidea</taxon>
        <taxon>Zosteropidae</taxon>
        <taxon>Zosterops</taxon>
    </lineage>
</organism>
<comment type="caution">
    <text evidence="1">The sequence shown here is derived from an EMBL/GenBank/DDBJ whole genome shotgun (WGS) entry which is preliminary data.</text>
</comment>
<dbReference type="OrthoDB" id="276744at2759"/>
<protein>
    <submittedName>
        <fullName evidence="1">Uncharacterized protein</fullName>
    </submittedName>
</protein>
<dbReference type="EMBL" id="SWJQ01000563">
    <property type="protein sequence ID" value="TRZ12829.1"/>
    <property type="molecule type" value="Genomic_DNA"/>
</dbReference>
<accession>A0A8K1LG80</accession>
<evidence type="ECO:0000313" key="2">
    <source>
        <dbReference type="Proteomes" id="UP000796761"/>
    </source>
</evidence>
<sequence length="196" mass="21832">MSQQCALVAKRANDILAWIRNGVTSRSREVIPPLYSALVAKKTSGIMACIRNSVAGIVPLCPNGTGEATPQVLCPVLALHFKEEIEMLKRVQQRATKFMKGLENFSCEEQLEEVGFFSLEKRRVREDLFTFYNSLKGGCSQVGTGLHFFVYSERTRGYGLELRQGSFKKKFSLLGWSGIGIQSQSLEVLKSCQDLG</sequence>